<evidence type="ECO:0000313" key="1">
    <source>
        <dbReference type="EMBL" id="NGX99427.1"/>
    </source>
</evidence>
<organism evidence="1 2">
    <name type="scientific">Candidatus Afipia apatlaquensis</name>
    <dbReference type="NCBI Taxonomy" id="2712852"/>
    <lineage>
        <taxon>Bacteria</taxon>
        <taxon>Pseudomonadati</taxon>
        <taxon>Pseudomonadota</taxon>
        <taxon>Alphaproteobacteria</taxon>
        <taxon>Hyphomicrobiales</taxon>
        <taxon>Nitrobacteraceae</taxon>
        <taxon>Afipia</taxon>
    </lineage>
</organism>
<dbReference type="Proteomes" id="UP000480266">
    <property type="component" value="Unassembled WGS sequence"/>
</dbReference>
<keyword evidence="2" id="KW-1185">Reference proteome</keyword>
<comment type="caution">
    <text evidence="1">The sequence shown here is derived from an EMBL/GenBank/DDBJ whole genome shotgun (WGS) entry which is preliminary data.</text>
</comment>
<gene>
    <name evidence="1" type="ORF">G4V63_30825</name>
</gene>
<sequence length="55" mass="5943">MHFITACRAYLLKRQEINPLPVDGIRGGVARLAQITDQSCHKVAVAAHDPKTGSS</sequence>
<name>A0A7C9VJF0_9BRAD</name>
<dbReference type="EMBL" id="JAAMRR010001580">
    <property type="protein sequence ID" value="NGX99427.1"/>
    <property type="molecule type" value="Genomic_DNA"/>
</dbReference>
<evidence type="ECO:0000313" key="2">
    <source>
        <dbReference type="Proteomes" id="UP000480266"/>
    </source>
</evidence>
<reference evidence="1" key="1">
    <citation type="submission" date="2020-02" db="EMBL/GenBank/DDBJ databases">
        <title>Draft genome sequence of Candidatus Afipia apatlaquensis IBT-C3, a potential strain for decolorization of textile dyes.</title>
        <authorList>
            <person name="Sanchez-Reyes A."/>
            <person name="Breton-Deval L."/>
            <person name="Mangelson H."/>
            <person name="Sanchez-Flores A."/>
        </authorList>
    </citation>
    <scope>NUCLEOTIDE SEQUENCE [LARGE SCALE GENOMIC DNA]</scope>
    <source>
        <strain evidence="1">IBT-C3</strain>
    </source>
</reference>
<dbReference type="AlphaFoldDB" id="A0A7C9VJF0"/>
<protein>
    <submittedName>
        <fullName evidence="1">Uncharacterized protein</fullName>
    </submittedName>
</protein>
<accession>A0A7C9VJF0</accession>
<proteinExistence type="predicted"/>